<dbReference type="Pfam" id="PF14300">
    <property type="entry name" value="DMP19"/>
    <property type="match status" value="1"/>
</dbReference>
<dbReference type="InterPro" id="IPR025402">
    <property type="entry name" value="DMP19_C"/>
</dbReference>
<evidence type="ECO:0000313" key="2">
    <source>
        <dbReference type="EMBL" id="CUX20901.1"/>
    </source>
</evidence>
<organism evidence="2 3">
    <name type="scientific">Agrobacterium deltaense Zutra 3/1</name>
    <dbReference type="NCBI Taxonomy" id="1183427"/>
    <lineage>
        <taxon>Bacteria</taxon>
        <taxon>Pseudomonadati</taxon>
        <taxon>Pseudomonadota</taxon>
        <taxon>Alphaproteobacteria</taxon>
        <taxon>Hyphomicrobiales</taxon>
        <taxon>Rhizobiaceae</taxon>
        <taxon>Rhizobium/Agrobacterium group</taxon>
        <taxon>Agrobacterium</taxon>
    </lineage>
</organism>
<feature type="domain" description="DNA mimic protein DMP19 C-terminal" evidence="1">
    <location>
        <begin position="50"/>
        <end position="165"/>
    </location>
</feature>
<sequence length="292" mass="33177">MESLENGMLSFDDMIMVSRDSFESDEPYDVIYSNITVVNALFSRQLFSNEISRGALLSYFVDFYLAQVNNGGFAQFVLNSRWNEEWIGFVRQGLQDMGAFQHLALFDEGAAIVEALGEDKLLLYFIDDYAAKKPVRNSLNVINERFFDLEETENLITLNADWLKRQPNFSVLSDDDLKAALDRRAAAVPNRSEREDAAQNQLPQYIKLIHELCERSGQKLERVAMGDPSLFYDGETVRRFISGVDDAGTPRKVVWFFVTDKGVHLMGEANGRAAMFENRTGFKIAEIDVSSE</sequence>
<proteinExistence type="predicted"/>
<dbReference type="Proteomes" id="UP000191987">
    <property type="component" value="Unassembled WGS sequence"/>
</dbReference>
<accession>A0A1S7PGK2</accession>
<evidence type="ECO:0000259" key="1">
    <source>
        <dbReference type="Pfam" id="PF14300"/>
    </source>
</evidence>
<dbReference type="Gene3D" id="1.20.1420.60">
    <property type="match status" value="1"/>
</dbReference>
<dbReference type="AlphaFoldDB" id="A0A1S7PGK2"/>
<protein>
    <recommendedName>
        <fullName evidence="1">DNA mimic protein DMP19 C-terminal domain-containing protein</fullName>
    </recommendedName>
</protein>
<dbReference type="EMBL" id="FBWG01000007">
    <property type="protein sequence ID" value="CUX20901.1"/>
    <property type="molecule type" value="Genomic_DNA"/>
</dbReference>
<evidence type="ECO:0000313" key="3">
    <source>
        <dbReference type="Proteomes" id="UP000191987"/>
    </source>
</evidence>
<gene>
    <name evidence="2" type="ORF">AGR7C_Cc150139</name>
</gene>
<name>A0A1S7PGK2_9HYPH</name>
<reference evidence="2 3" key="1">
    <citation type="submission" date="2016-01" db="EMBL/GenBank/DDBJ databases">
        <authorList>
            <person name="Oliw E.H."/>
        </authorList>
    </citation>
    <scope>NUCLEOTIDE SEQUENCE [LARGE SCALE GENOMIC DNA]</scope>
    <source>
        <strain evidence="2 3">Zutra 3-1</strain>
    </source>
</reference>
<dbReference type="RefSeq" id="WP_162936659.1">
    <property type="nucleotide sequence ID" value="NZ_LT009748.1"/>
</dbReference>